<dbReference type="Gene3D" id="3.30.300.30">
    <property type="match status" value="1"/>
</dbReference>
<dbReference type="PROSITE" id="PS00455">
    <property type="entry name" value="AMP_BINDING"/>
    <property type="match status" value="1"/>
</dbReference>
<dbReference type="HOGENOM" id="CLU_000022_59_2_1"/>
<accession>A0A067QB31</accession>
<dbReference type="InterPro" id="IPR025110">
    <property type="entry name" value="AMP-bd_C"/>
</dbReference>
<dbReference type="Pfam" id="PF00501">
    <property type="entry name" value="AMP-binding"/>
    <property type="match status" value="1"/>
</dbReference>
<evidence type="ECO:0000259" key="1">
    <source>
        <dbReference type="Pfam" id="PF00501"/>
    </source>
</evidence>
<dbReference type="InterPro" id="IPR042099">
    <property type="entry name" value="ANL_N_sf"/>
</dbReference>
<reference evidence="4" key="1">
    <citation type="journal article" date="2014" name="Proc. Natl. Acad. Sci. U.S.A.">
        <title>Extensive sampling of basidiomycete genomes demonstrates inadequacy of the white-rot/brown-rot paradigm for wood decay fungi.</title>
        <authorList>
            <person name="Riley R."/>
            <person name="Salamov A.A."/>
            <person name="Brown D.W."/>
            <person name="Nagy L.G."/>
            <person name="Floudas D."/>
            <person name="Held B.W."/>
            <person name="Levasseur A."/>
            <person name="Lombard V."/>
            <person name="Morin E."/>
            <person name="Otillar R."/>
            <person name="Lindquist E.A."/>
            <person name="Sun H."/>
            <person name="LaButti K.M."/>
            <person name="Schmutz J."/>
            <person name="Jabbour D."/>
            <person name="Luo H."/>
            <person name="Baker S.E."/>
            <person name="Pisabarro A.G."/>
            <person name="Walton J.D."/>
            <person name="Blanchette R.A."/>
            <person name="Henrissat B."/>
            <person name="Martin F."/>
            <person name="Cullen D."/>
            <person name="Hibbett D.S."/>
            <person name="Grigoriev I.V."/>
        </authorList>
    </citation>
    <scope>NUCLEOTIDE SEQUENCE [LARGE SCALE GENOMIC DNA]</scope>
    <source>
        <strain evidence="4">MUCL 33604</strain>
    </source>
</reference>
<dbReference type="InterPro" id="IPR000873">
    <property type="entry name" value="AMP-dep_synth/lig_dom"/>
</dbReference>
<evidence type="ECO:0008006" key="5">
    <source>
        <dbReference type="Google" id="ProtNLM"/>
    </source>
</evidence>
<dbReference type="InterPro" id="IPR020845">
    <property type="entry name" value="AMP-binding_CS"/>
</dbReference>
<gene>
    <name evidence="3" type="ORF">JAAARDRAFT_147584</name>
</gene>
<dbReference type="EMBL" id="KL197710">
    <property type="protein sequence ID" value="KDQ63355.1"/>
    <property type="molecule type" value="Genomic_DNA"/>
</dbReference>
<sequence length="580" mass="63774">MVEIHAPGGPLPHIPDDLTLPQFILDSHHPTRPIRGEGIPWLIEDRTGRRIGVEELRARTFGLANGLSLKFNLSMFITLLIFSPNHVDYPVAIWAVHRLGGIISGANPSYTSEELAYQLISTEAKVAFVHPAILQTTLAAAHEANFPLDRIVLFDSDSGSSSSPITSAIHDLIAEGLTRPPHFRERRLDPGEGKTKIAFLSFSSGTTGRPKAVAVPHYAPIANCIQMAVHHKVNESYAPWEERRFRPGDVSIAVLPFFHIYGLIVNLHFMLLSGLSLVVVPKFHFEEMLRSIVRYRITHLFLVPPQIVLLCKHPAVKSYDLSHIRFIMAGAAPVSAELTMQLVKVLPNCAIGQGYGMTETATSVANISIHQKVGTLGSAGTLVPGVVARVVRPDGSLAKIGEQGELFVKSPANALCYLNNEEATKETFIDGWVRTGDEVIINEGAELFIIDRLKEIMKVRGYQVAPAELEGHLLSHPDVADACVVGVPDEYSGELPFAFITLHSRSAGRIAGNPKEAEQIKDSIIRHVAEHKVHYKHLAGGVHFIDVIPKNPSGKLLRRLLRDQAKQLRAKSTMTIRPRL</sequence>
<evidence type="ECO:0000313" key="4">
    <source>
        <dbReference type="Proteomes" id="UP000027265"/>
    </source>
</evidence>
<dbReference type="Proteomes" id="UP000027265">
    <property type="component" value="Unassembled WGS sequence"/>
</dbReference>
<dbReference type="Gene3D" id="3.40.50.12780">
    <property type="entry name" value="N-terminal domain of ligase-like"/>
    <property type="match status" value="1"/>
</dbReference>
<dbReference type="SUPFAM" id="SSF56801">
    <property type="entry name" value="Acetyl-CoA synthetase-like"/>
    <property type="match status" value="1"/>
</dbReference>
<dbReference type="Pfam" id="PF13193">
    <property type="entry name" value="AMP-binding_C"/>
    <property type="match status" value="1"/>
</dbReference>
<organism evidence="3 4">
    <name type="scientific">Jaapia argillacea MUCL 33604</name>
    <dbReference type="NCBI Taxonomy" id="933084"/>
    <lineage>
        <taxon>Eukaryota</taxon>
        <taxon>Fungi</taxon>
        <taxon>Dikarya</taxon>
        <taxon>Basidiomycota</taxon>
        <taxon>Agaricomycotina</taxon>
        <taxon>Agaricomycetes</taxon>
        <taxon>Agaricomycetidae</taxon>
        <taxon>Jaapiales</taxon>
        <taxon>Jaapiaceae</taxon>
        <taxon>Jaapia</taxon>
    </lineage>
</organism>
<dbReference type="PANTHER" id="PTHR24096:SF422">
    <property type="entry name" value="BCDNA.GH02901"/>
    <property type="match status" value="1"/>
</dbReference>
<evidence type="ECO:0000313" key="3">
    <source>
        <dbReference type="EMBL" id="KDQ63355.1"/>
    </source>
</evidence>
<name>A0A067QB31_9AGAM</name>
<dbReference type="OrthoDB" id="6509636at2759"/>
<proteinExistence type="predicted"/>
<evidence type="ECO:0000259" key="2">
    <source>
        <dbReference type="Pfam" id="PF13193"/>
    </source>
</evidence>
<feature type="domain" description="AMP-dependent synthetase/ligase" evidence="1">
    <location>
        <begin position="47"/>
        <end position="418"/>
    </location>
</feature>
<dbReference type="InterPro" id="IPR045851">
    <property type="entry name" value="AMP-bd_C_sf"/>
</dbReference>
<dbReference type="STRING" id="933084.A0A067QB31"/>
<dbReference type="GO" id="GO:0016405">
    <property type="term" value="F:CoA-ligase activity"/>
    <property type="evidence" value="ECO:0007669"/>
    <property type="project" value="TreeGrafter"/>
</dbReference>
<dbReference type="InParanoid" id="A0A067QB31"/>
<feature type="domain" description="AMP-binding enzyme C-terminal" evidence="2">
    <location>
        <begin position="468"/>
        <end position="555"/>
    </location>
</feature>
<dbReference type="PANTHER" id="PTHR24096">
    <property type="entry name" value="LONG-CHAIN-FATTY-ACID--COA LIGASE"/>
    <property type="match status" value="1"/>
</dbReference>
<dbReference type="AlphaFoldDB" id="A0A067QB31"/>
<keyword evidence="4" id="KW-1185">Reference proteome</keyword>
<protein>
    <recommendedName>
        <fullName evidence="5">AMP-dependent synthetase/ligase domain-containing protein</fullName>
    </recommendedName>
</protein>